<proteinExistence type="predicted"/>
<keyword evidence="2" id="KW-0863">Zinc-finger</keyword>
<evidence type="ECO:0000313" key="5">
    <source>
        <dbReference type="EMBL" id="CAB3989134.1"/>
    </source>
</evidence>
<dbReference type="EMBL" id="CACRXK020001435">
    <property type="protein sequence ID" value="CAB3989134.1"/>
    <property type="molecule type" value="Genomic_DNA"/>
</dbReference>
<evidence type="ECO:0000256" key="4">
    <source>
        <dbReference type="ARBA" id="ARBA00023125"/>
    </source>
</evidence>
<dbReference type="OrthoDB" id="6092637at2759"/>
<comment type="caution">
    <text evidence="5">The sequence shown here is derived from an EMBL/GenBank/DDBJ whole genome shotgun (WGS) entry which is preliminary data.</text>
</comment>
<evidence type="ECO:0000313" key="6">
    <source>
        <dbReference type="Proteomes" id="UP001152795"/>
    </source>
</evidence>
<evidence type="ECO:0000256" key="3">
    <source>
        <dbReference type="ARBA" id="ARBA00022833"/>
    </source>
</evidence>
<dbReference type="GO" id="GO:0008270">
    <property type="term" value="F:zinc ion binding"/>
    <property type="evidence" value="ECO:0007669"/>
    <property type="project" value="UniProtKB-KW"/>
</dbReference>
<sequence length="401" mass="45225">MAEARSELFSTPPSKQTTIIKNEAVPRGVIYCCVPLCKSYSGKVVEGKKVTLHRIPLDEKYKPSSWIQQLRNVRNDFTAKAGTRVCSLHFVGKSGPKPWCPIPTLFPSKPAPEPCENTAVRRRLNFDSGVQYGEPENIELNALDFEHCFHDYLPKEAFKPASGDIFLPYAFFLRGVQFCSASVDKHVQTETLQVKEIGVQVNLPSLTAEDLKGDDQKTRFYTGFVNFGTFMLIFNNLLQVASKLNYWTGKDSLKDKPYLEDENRQKPGPKRKMRLIDEYLTVFMRLRLGLLEQDLAERFSVSISTVSRVLITWYNVLAVHLKDLIVWPSKEMIAASISPKGAVTFLSQLWGGNASDKQIVKESGLLNLKGFTIEDLLDPLGVTLNMPPMRDSNRQLSRKGG</sequence>
<dbReference type="InterPro" id="IPR027805">
    <property type="entry name" value="Transposase_HTH_dom"/>
</dbReference>
<keyword evidence="1" id="KW-0479">Metal-binding</keyword>
<evidence type="ECO:0000256" key="2">
    <source>
        <dbReference type="ARBA" id="ARBA00022771"/>
    </source>
</evidence>
<dbReference type="Proteomes" id="UP001152795">
    <property type="component" value="Unassembled WGS sequence"/>
</dbReference>
<keyword evidence="4" id="KW-0238">DNA-binding</keyword>
<dbReference type="AlphaFoldDB" id="A0A6S7G789"/>
<protein>
    <submittedName>
        <fullName evidence="5">THAP domain-containing 6</fullName>
    </submittedName>
</protein>
<accession>A0A6S7G789</accession>
<dbReference type="PROSITE" id="PS50950">
    <property type="entry name" value="ZF_THAP"/>
    <property type="match status" value="1"/>
</dbReference>
<dbReference type="InterPro" id="IPR006612">
    <property type="entry name" value="THAP_Znf"/>
</dbReference>
<dbReference type="Pfam" id="PF13613">
    <property type="entry name" value="HTH_Tnp_4"/>
    <property type="match status" value="1"/>
</dbReference>
<dbReference type="PANTHER" id="PTHR23080">
    <property type="entry name" value="THAP DOMAIN PROTEIN"/>
    <property type="match status" value="1"/>
</dbReference>
<reference evidence="5" key="1">
    <citation type="submission" date="2020-04" db="EMBL/GenBank/DDBJ databases">
        <authorList>
            <person name="Alioto T."/>
            <person name="Alioto T."/>
            <person name="Gomez Garrido J."/>
        </authorList>
    </citation>
    <scope>NUCLEOTIDE SEQUENCE</scope>
    <source>
        <strain evidence="5">A484AB</strain>
    </source>
</reference>
<dbReference type="SUPFAM" id="SSF57716">
    <property type="entry name" value="Glucocorticoid receptor-like (DNA-binding domain)"/>
    <property type="match status" value="1"/>
</dbReference>
<name>A0A6S7G789_PARCT</name>
<gene>
    <name evidence="5" type="ORF">PACLA_8A076431</name>
</gene>
<keyword evidence="6" id="KW-1185">Reference proteome</keyword>
<dbReference type="GO" id="GO:0003677">
    <property type="term" value="F:DNA binding"/>
    <property type="evidence" value="ECO:0007669"/>
    <property type="project" value="UniProtKB-UniRule"/>
</dbReference>
<evidence type="ECO:0000256" key="1">
    <source>
        <dbReference type="ARBA" id="ARBA00022723"/>
    </source>
</evidence>
<dbReference type="Pfam" id="PF05485">
    <property type="entry name" value="THAP"/>
    <property type="match status" value="1"/>
</dbReference>
<organism evidence="5 6">
    <name type="scientific">Paramuricea clavata</name>
    <name type="common">Red gorgonian</name>
    <name type="synonym">Violescent sea-whip</name>
    <dbReference type="NCBI Taxonomy" id="317549"/>
    <lineage>
        <taxon>Eukaryota</taxon>
        <taxon>Metazoa</taxon>
        <taxon>Cnidaria</taxon>
        <taxon>Anthozoa</taxon>
        <taxon>Octocorallia</taxon>
        <taxon>Malacalcyonacea</taxon>
        <taxon>Plexauridae</taxon>
        <taxon>Paramuricea</taxon>
    </lineage>
</organism>
<keyword evidence="3" id="KW-0862">Zinc</keyword>
<dbReference type="PANTHER" id="PTHR23080:SF141">
    <property type="entry name" value="TRANSPOSASE HELIX-TURN-HELIX DOMAIN-CONTAINING PROTEIN"/>
    <property type="match status" value="1"/>
</dbReference>